<sequence>MKITDYLKQETKKFHQISEALVINYIRNMNSEKDYTDL</sequence>
<reference evidence="1 2" key="1">
    <citation type="submission" date="2017-06" db="EMBL/GenBank/DDBJ databases">
        <authorList>
            <consortium name="Pathogen Informatics"/>
        </authorList>
    </citation>
    <scope>NUCLEOTIDE SEQUENCE [LARGE SCALE GENOMIC DNA]</scope>
    <source>
        <strain evidence="1 2">NCTC12149</strain>
    </source>
</reference>
<name>A0AAJ4XB42_9SPHI</name>
<gene>
    <name evidence="1" type="ORF">SAMEA4412673_01689</name>
</gene>
<organism evidence="1 2">
    <name type="scientific">Sphingobacterium mizutaii</name>
    <dbReference type="NCBI Taxonomy" id="1010"/>
    <lineage>
        <taxon>Bacteria</taxon>
        <taxon>Pseudomonadati</taxon>
        <taxon>Bacteroidota</taxon>
        <taxon>Sphingobacteriia</taxon>
        <taxon>Sphingobacteriales</taxon>
        <taxon>Sphingobacteriaceae</taxon>
        <taxon>Sphingobacterium</taxon>
    </lineage>
</organism>
<evidence type="ECO:0000313" key="2">
    <source>
        <dbReference type="Proteomes" id="UP000215355"/>
    </source>
</evidence>
<proteinExistence type="predicted"/>
<dbReference type="Proteomes" id="UP000215355">
    <property type="component" value="Chromosome 1"/>
</dbReference>
<dbReference type="EMBL" id="LT906468">
    <property type="protein sequence ID" value="SNV49101.1"/>
    <property type="molecule type" value="Genomic_DNA"/>
</dbReference>
<protein>
    <submittedName>
        <fullName evidence="1">Uncharacterized protein</fullName>
    </submittedName>
</protein>
<dbReference type="AlphaFoldDB" id="A0AAJ4XB42"/>
<dbReference type="KEGG" id="smiz:4412673_01689"/>
<evidence type="ECO:0000313" key="1">
    <source>
        <dbReference type="EMBL" id="SNV49101.1"/>
    </source>
</evidence>
<accession>A0AAJ4XB42</accession>